<sequence length="244" mass="27648">MTNDSVTYSDFTGDPFKKWSPRDATKGASSVLEWAYESYGNSIVYACSFGAEGIVLIDLISKVKSDAEIVFLDTEIHFQETYDLIDKVKERYPALNIHLKKPKLTLDEQAAKHGSALWNRQPDQCCYIRKIKPLEEALSGASAWISGLRREQSLNRKNTDFVNKDERFKSIKVCPLIHWTWDNVWSYIRLNNLAYNELHDQGYPSIGCVPCTFPANDSTDSRAGRWVGFNKTECGLHAHGKGSS</sequence>
<dbReference type="InterPro" id="IPR002500">
    <property type="entry name" value="PAPS_reduct_dom"/>
</dbReference>
<comment type="cofactor">
    <cofactor evidence="12">
        <name>[4Fe-4S] cluster</name>
        <dbReference type="ChEBI" id="CHEBI:49883"/>
    </cofactor>
    <text evidence="12">Binds 1 [4Fe-4S] cluster per subunit.</text>
</comment>
<keyword evidence="12" id="KW-0479">Metal-binding</keyword>
<evidence type="ECO:0000256" key="6">
    <source>
        <dbReference type="ARBA" id="ARBA00024298"/>
    </source>
</evidence>
<dbReference type="CDD" id="cd23945">
    <property type="entry name" value="PAPS_reductase"/>
    <property type="match status" value="1"/>
</dbReference>
<comment type="pathway">
    <text evidence="7 12">Sulfur metabolism; hydrogen sulfide biosynthesis; sulfite from sulfate.</text>
</comment>
<keyword evidence="2 12" id="KW-0963">Cytoplasm</keyword>
<evidence type="ECO:0000256" key="3">
    <source>
        <dbReference type="ARBA" id="ARBA00023002"/>
    </source>
</evidence>
<keyword evidence="3 12" id="KW-0560">Oxidoreductase</keyword>
<evidence type="ECO:0000256" key="1">
    <source>
        <dbReference type="ARBA" id="ARBA00009732"/>
    </source>
</evidence>
<evidence type="ECO:0000256" key="4">
    <source>
        <dbReference type="ARBA" id="ARBA00023004"/>
    </source>
</evidence>
<evidence type="ECO:0000256" key="2">
    <source>
        <dbReference type="ARBA" id="ARBA00022490"/>
    </source>
</evidence>
<comment type="function">
    <text evidence="6 12">Catalyzes the formation of sulfite from adenosine 5'-phosphosulfate (APS) using thioredoxin as an electron donor.</text>
</comment>
<dbReference type="NCBIfam" id="TIGR00434">
    <property type="entry name" value="cysH"/>
    <property type="match status" value="1"/>
</dbReference>
<feature type="binding site" evidence="12">
    <location>
        <position position="208"/>
    </location>
    <ligand>
        <name>[4Fe-4S] cluster</name>
        <dbReference type="ChEBI" id="CHEBI:49883"/>
    </ligand>
</feature>
<evidence type="ECO:0000313" key="14">
    <source>
        <dbReference type="EMBL" id="ASK62172.1"/>
    </source>
</evidence>
<dbReference type="PIRSF" id="PIRSF000857">
    <property type="entry name" value="PAPS_reductase"/>
    <property type="match status" value="1"/>
</dbReference>
<keyword evidence="5 12" id="KW-0411">Iron-sulfur</keyword>
<evidence type="ECO:0000256" key="7">
    <source>
        <dbReference type="ARBA" id="ARBA00024327"/>
    </source>
</evidence>
<organism evidence="14 15">
    <name type="scientific">Virgibacillus phasianinus</name>
    <dbReference type="NCBI Taxonomy" id="2017483"/>
    <lineage>
        <taxon>Bacteria</taxon>
        <taxon>Bacillati</taxon>
        <taxon>Bacillota</taxon>
        <taxon>Bacilli</taxon>
        <taxon>Bacillales</taxon>
        <taxon>Bacillaceae</taxon>
        <taxon>Virgibacillus</taxon>
    </lineage>
</organism>
<keyword evidence="15" id="KW-1185">Reference proteome</keyword>
<evidence type="ECO:0000256" key="10">
    <source>
        <dbReference type="ARBA" id="ARBA00030894"/>
    </source>
</evidence>
<dbReference type="NCBIfam" id="TIGR02055">
    <property type="entry name" value="APS_reductase"/>
    <property type="match status" value="1"/>
</dbReference>
<comment type="subcellular location">
    <subcellularLocation>
        <location evidence="12">Cytoplasm</location>
    </subcellularLocation>
</comment>
<dbReference type="FunFam" id="3.40.50.620:FF:000095">
    <property type="entry name" value="Phosphoadenosine phosphosulfate reductase"/>
    <property type="match status" value="1"/>
</dbReference>
<feature type="binding site" evidence="12">
    <location>
        <position position="125"/>
    </location>
    <ligand>
        <name>[4Fe-4S] cluster</name>
        <dbReference type="ChEBI" id="CHEBI:49883"/>
    </ligand>
</feature>
<dbReference type="PANTHER" id="PTHR46509:SF1">
    <property type="entry name" value="PHOSPHOADENOSINE PHOSPHOSULFATE REDUCTASE"/>
    <property type="match status" value="1"/>
</dbReference>
<dbReference type="Proteomes" id="UP000198312">
    <property type="component" value="Chromosome"/>
</dbReference>
<proteinExistence type="inferred from homology"/>
<dbReference type="HAMAP" id="MF_00063">
    <property type="entry name" value="CysH"/>
    <property type="match status" value="1"/>
</dbReference>
<gene>
    <name evidence="12" type="primary">cysH</name>
    <name evidence="14" type="ORF">CFK37_08350</name>
</gene>
<evidence type="ECO:0000256" key="8">
    <source>
        <dbReference type="ARBA" id="ARBA00024386"/>
    </source>
</evidence>
<reference evidence="14 15" key="1">
    <citation type="submission" date="2017-07" db="EMBL/GenBank/DDBJ databases">
        <title>Virgibacillus sp. LM2416.</title>
        <authorList>
            <person name="Tak E.J."/>
            <person name="Bae J.-W."/>
        </authorList>
    </citation>
    <scope>NUCLEOTIDE SEQUENCE [LARGE SCALE GENOMIC DNA]</scope>
    <source>
        <strain evidence="14 15">LM2416</strain>
    </source>
</reference>
<name>A0A220U2F3_9BACI</name>
<evidence type="ECO:0000313" key="15">
    <source>
        <dbReference type="Proteomes" id="UP000198312"/>
    </source>
</evidence>
<dbReference type="GO" id="GO:0046872">
    <property type="term" value="F:metal ion binding"/>
    <property type="evidence" value="ECO:0007669"/>
    <property type="project" value="UniProtKB-KW"/>
</dbReference>
<dbReference type="GO" id="GO:0005737">
    <property type="term" value="C:cytoplasm"/>
    <property type="evidence" value="ECO:0007669"/>
    <property type="project" value="UniProtKB-SubCell"/>
</dbReference>
<dbReference type="KEGG" id="vil:CFK37_08350"/>
<dbReference type="InterPro" id="IPR004511">
    <property type="entry name" value="PAPS/APS_Rdtase"/>
</dbReference>
<dbReference type="Pfam" id="PF01507">
    <property type="entry name" value="PAPS_reduct"/>
    <property type="match status" value="1"/>
</dbReference>
<dbReference type="EC" id="1.8.4.10" evidence="8 12"/>
<evidence type="ECO:0000256" key="11">
    <source>
        <dbReference type="ARBA" id="ARBA00032041"/>
    </source>
</evidence>
<dbReference type="GO" id="GO:0051539">
    <property type="term" value="F:4 iron, 4 sulfur cluster binding"/>
    <property type="evidence" value="ECO:0007669"/>
    <property type="project" value="UniProtKB-UniRule"/>
</dbReference>
<dbReference type="Gene3D" id="3.40.50.620">
    <property type="entry name" value="HUPs"/>
    <property type="match status" value="1"/>
</dbReference>
<dbReference type="RefSeq" id="WP_089061432.1">
    <property type="nucleotide sequence ID" value="NZ_CP022315.1"/>
</dbReference>
<dbReference type="InterPro" id="IPR011798">
    <property type="entry name" value="APS_reductase"/>
</dbReference>
<dbReference type="PANTHER" id="PTHR46509">
    <property type="entry name" value="PHOSPHOADENOSINE PHOSPHOSULFATE REDUCTASE"/>
    <property type="match status" value="1"/>
</dbReference>
<comment type="similarity">
    <text evidence="1 12">Belongs to the PAPS reductase family. CysH subfamily.</text>
</comment>
<keyword evidence="4 12" id="KW-0408">Iron</keyword>
<feature type="active site" description="Nucleophile; cysteine thiosulfonate intermediate" evidence="12">
    <location>
        <position position="234"/>
    </location>
</feature>
<dbReference type="NCBIfam" id="NF002537">
    <property type="entry name" value="PRK02090.1"/>
    <property type="match status" value="1"/>
</dbReference>
<evidence type="ECO:0000256" key="9">
    <source>
        <dbReference type="ARBA" id="ARBA00029514"/>
    </source>
</evidence>
<feature type="domain" description="Phosphoadenosine phosphosulphate reductase" evidence="13">
    <location>
        <begin position="43"/>
        <end position="213"/>
    </location>
</feature>
<dbReference type="AlphaFoldDB" id="A0A220U2F3"/>
<feature type="binding site" evidence="12">
    <location>
        <position position="211"/>
    </location>
    <ligand>
        <name>[4Fe-4S] cluster</name>
        <dbReference type="ChEBI" id="CHEBI:49883"/>
    </ligand>
</feature>
<dbReference type="GO" id="GO:0019344">
    <property type="term" value="P:cysteine biosynthetic process"/>
    <property type="evidence" value="ECO:0007669"/>
    <property type="project" value="InterPro"/>
</dbReference>
<dbReference type="SUPFAM" id="SSF52402">
    <property type="entry name" value="Adenine nucleotide alpha hydrolases-like"/>
    <property type="match status" value="1"/>
</dbReference>
<dbReference type="InterPro" id="IPR014729">
    <property type="entry name" value="Rossmann-like_a/b/a_fold"/>
</dbReference>
<evidence type="ECO:0000256" key="5">
    <source>
        <dbReference type="ARBA" id="ARBA00023014"/>
    </source>
</evidence>
<evidence type="ECO:0000256" key="12">
    <source>
        <dbReference type="HAMAP-Rule" id="MF_00063"/>
    </source>
</evidence>
<feature type="binding site" evidence="12">
    <location>
        <position position="126"/>
    </location>
    <ligand>
        <name>[4Fe-4S] cluster</name>
        <dbReference type="ChEBI" id="CHEBI:49883"/>
    </ligand>
</feature>
<comment type="catalytic activity">
    <reaction evidence="12">
        <text>[thioredoxin]-disulfide + sulfite + AMP + 2 H(+) = adenosine 5'-phosphosulfate + [thioredoxin]-dithiol</text>
        <dbReference type="Rhea" id="RHEA:21976"/>
        <dbReference type="Rhea" id="RHEA-COMP:10698"/>
        <dbReference type="Rhea" id="RHEA-COMP:10700"/>
        <dbReference type="ChEBI" id="CHEBI:15378"/>
        <dbReference type="ChEBI" id="CHEBI:17359"/>
        <dbReference type="ChEBI" id="CHEBI:29950"/>
        <dbReference type="ChEBI" id="CHEBI:50058"/>
        <dbReference type="ChEBI" id="CHEBI:58243"/>
        <dbReference type="ChEBI" id="CHEBI:456215"/>
        <dbReference type="EC" id="1.8.4.10"/>
    </reaction>
</comment>
<accession>A0A220U2F3</accession>
<protein>
    <recommendedName>
        <fullName evidence="9 12">Adenosine 5'-phosphosulfate reductase</fullName>
        <shortName evidence="12">APS reductase</shortName>
        <ecNumber evidence="8 12">1.8.4.10</ecNumber>
    </recommendedName>
    <alternativeName>
        <fullName evidence="11 12">5'-adenylylsulfate reductase</fullName>
    </alternativeName>
    <alternativeName>
        <fullName evidence="10 12">Thioredoxin-dependent 5'-adenylylsulfate reductase</fullName>
    </alternativeName>
</protein>
<dbReference type="GO" id="GO:0019379">
    <property type="term" value="P:sulfate assimilation, phosphoadenylyl sulfate reduction by phosphoadenylyl-sulfate reductase (thioredoxin)"/>
    <property type="evidence" value="ECO:0007669"/>
    <property type="project" value="UniProtKB-UniRule"/>
</dbReference>
<dbReference type="OrthoDB" id="9772604at2"/>
<evidence type="ECO:0000259" key="13">
    <source>
        <dbReference type="Pfam" id="PF01507"/>
    </source>
</evidence>
<dbReference type="GO" id="GO:0043866">
    <property type="term" value="F:adenylyl-sulfate reductase (thioredoxin) activity"/>
    <property type="evidence" value="ECO:0007669"/>
    <property type="project" value="UniProtKB-EC"/>
</dbReference>
<dbReference type="GO" id="GO:0070814">
    <property type="term" value="P:hydrogen sulfide biosynthetic process"/>
    <property type="evidence" value="ECO:0007669"/>
    <property type="project" value="UniProtKB-UniRule"/>
</dbReference>
<dbReference type="EMBL" id="CP022315">
    <property type="protein sequence ID" value="ASK62172.1"/>
    <property type="molecule type" value="Genomic_DNA"/>
</dbReference>
<dbReference type="GO" id="GO:0004604">
    <property type="term" value="F:phosphoadenylyl-sulfate reductase (thioredoxin) activity"/>
    <property type="evidence" value="ECO:0007669"/>
    <property type="project" value="UniProtKB-UniRule"/>
</dbReference>